<evidence type="ECO:0000313" key="3">
    <source>
        <dbReference type="Proteomes" id="UP001559025"/>
    </source>
</evidence>
<keyword evidence="3" id="KW-1185">Reference proteome</keyword>
<name>A0ABV3WLZ8_9HYPH</name>
<dbReference type="RefSeq" id="WP_368801129.1">
    <property type="nucleotide sequence ID" value="NZ_JAZHFV010000001.1"/>
</dbReference>
<evidence type="ECO:0000313" key="2">
    <source>
        <dbReference type="EMBL" id="MEX4005664.1"/>
    </source>
</evidence>
<gene>
    <name evidence="2" type="ORF">V1479_00025</name>
</gene>
<evidence type="ECO:0008006" key="4">
    <source>
        <dbReference type="Google" id="ProtNLM"/>
    </source>
</evidence>
<sequence>MKVLVYASVGLNLIDGSTIWVQSIVEILSQQLGCEVIVLSRDPLAGKGVVPALERLDNVRIVCYGDFEAIAAEHPKPGESTGIAKIVEHIDQQEGLDRIVVRDMETALALVRVGALRARVWAYLLESPSLDLDDDRSALAELTEKAGGLLVQSDTQRGLLEAVFNGAANKVSVLPPMVKPVAAEGAPAASGRQPVRLVYSGKYSADWNVEAFFDIPAACRAAGLEATVSMIGDKVHNEKDDPGFRARILEKFKSTPGITWHGAMDREVAMRESAGHDLGLCWRTDALNDSLEISTKFLEFASVGVPSVVNRTAAYEALLGADYAYFAETMDDVISAARGVATDPGRHDAMRQRCLDLAAGFTYEAAAQRLRKALLLERPRRAAAQAKPKVIVASHDFKFIDTALKRLAEAGDCEIVRDHWYSASTHDEAYSRSLLRDADIIFCEWCVGQAVWYSRNKQPHQKLYVRLHRFEAFRPFPREVVGDALDGVIVVSDHFRDICVREFGWSGERISVLPQYCLADQLRRDKNPGAEKTLGFVGINGYHHKRFDRALDILRIVRRSDPEFRMRVRSAMPWEFEWIWKDNAPEREAFETLFRRLNADQDLRDAVIFDRPGANMAEWYRNVGFILSTSESEGCHTSVAEGICSGAVPIVIDWPGARSVYGDAAVFETVEDMARAILAVDAGARAGMTAMQETGARDFDIARTVDHLAGWFRG</sequence>
<dbReference type="Gene3D" id="3.40.50.2000">
    <property type="entry name" value="Glycogen Phosphorylase B"/>
    <property type="match status" value="1"/>
</dbReference>
<evidence type="ECO:0000256" key="1">
    <source>
        <dbReference type="ARBA" id="ARBA00022679"/>
    </source>
</evidence>
<dbReference type="PANTHER" id="PTHR46401">
    <property type="entry name" value="GLYCOSYLTRANSFERASE WBBK-RELATED"/>
    <property type="match status" value="1"/>
</dbReference>
<dbReference type="SUPFAM" id="SSF53756">
    <property type="entry name" value="UDP-Glycosyltransferase/glycogen phosphorylase"/>
    <property type="match status" value="2"/>
</dbReference>
<dbReference type="PANTHER" id="PTHR46401:SF2">
    <property type="entry name" value="GLYCOSYLTRANSFERASE WBBK-RELATED"/>
    <property type="match status" value="1"/>
</dbReference>
<organism evidence="2 3">
    <name type="scientific">Neoaquamicrobium sediminum</name>
    <dbReference type="NCBI Taxonomy" id="1849104"/>
    <lineage>
        <taxon>Bacteria</taxon>
        <taxon>Pseudomonadati</taxon>
        <taxon>Pseudomonadota</taxon>
        <taxon>Alphaproteobacteria</taxon>
        <taxon>Hyphomicrobiales</taxon>
        <taxon>Phyllobacteriaceae</taxon>
        <taxon>Neoaquamicrobium</taxon>
    </lineage>
</organism>
<protein>
    <recommendedName>
        <fullName evidence="4">Glycosyltransferase involved in cell wall biosynthesis</fullName>
    </recommendedName>
</protein>
<accession>A0ABV3WLZ8</accession>
<keyword evidence="1" id="KW-0808">Transferase</keyword>
<proteinExistence type="predicted"/>
<dbReference type="Proteomes" id="UP001559025">
    <property type="component" value="Unassembled WGS sequence"/>
</dbReference>
<reference evidence="2 3" key="1">
    <citation type="submission" date="2024-01" db="EMBL/GenBank/DDBJ databases">
        <title>New evidence supports the origin of RcGTA from prophage.</title>
        <authorList>
            <person name="Xu Y."/>
            <person name="Liu B."/>
            <person name="Chen F."/>
        </authorList>
    </citation>
    <scope>NUCLEOTIDE SEQUENCE [LARGE SCALE GENOMIC DNA]</scope>
    <source>
        <strain evidence="2 3">CBW1107-2</strain>
    </source>
</reference>
<dbReference type="EMBL" id="JAZHFV010000001">
    <property type="protein sequence ID" value="MEX4005664.1"/>
    <property type="molecule type" value="Genomic_DNA"/>
</dbReference>
<comment type="caution">
    <text evidence="2">The sequence shown here is derived from an EMBL/GenBank/DDBJ whole genome shotgun (WGS) entry which is preliminary data.</text>
</comment>